<dbReference type="InterPro" id="IPR036578">
    <property type="entry name" value="SMAD_MH1_sf"/>
</dbReference>
<keyword evidence="5 7" id="KW-0804">Transcription</keyword>
<dbReference type="Gene3D" id="2.60.200.10">
    <property type="match status" value="1"/>
</dbReference>
<dbReference type="GO" id="GO:0051239">
    <property type="term" value="P:regulation of multicellular organismal process"/>
    <property type="evidence" value="ECO:0007669"/>
    <property type="project" value="UniProtKB-ARBA"/>
</dbReference>
<evidence type="ECO:0000259" key="9">
    <source>
        <dbReference type="PROSITE" id="PS51076"/>
    </source>
</evidence>
<evidence type="ECO:0000256" key="5">
    <source>
        <dbReference type="ARBA" id="ARBA00023163"/>
    </source>
</evidence>
<dbReference type="GO" id="GO:0009653">
    <property type="term" value="P:anatomical structure morphogenesis"/>
    <property type="evidence" value="ECO:0007669"/>
    <property type="project" value="TreeGrafter"/>
</dbReference>
<dbReference type="GO" id="GO:0030509">
    <property type="term" value="P:BMP signaling pathway"/>
    <property type="evidence" value="ECO:0007669"/>
    <property type="project" value="TreeGrafter"/>
</dbReference>
<organism evidence="10 11">
    <name type="scientific">Panagrellus redivivus</name>
    <name type="common">Microworm</name>
    <dbReference type="NCBI Taxonomy" id="6233"/>
    <lineage>
        <taxon>Eukaryota</taxon>
        <taxon>Metazoa</taxon>
        <taxon>Ecdysozoa</taxon>
        <taxon>Nematoda</taxon>
        <taxon>Chromadorea</taxon>
        <taxon>Rhabditida</taxon>
        <taxon>Tylenchina</taxon>
        <taxon>Panagrolaimomorpha</taxon>
        <taxon>Panagrolaimoidea</taxon>
        <taxon>Panagrolaimidae</taxon>
        <taxon>Panagrellus</taxon>
    </lineage>
</organism>
<dbReference type="GO" id="GO:0046872">
    <property type="term" value="F:metal ion binding"/>
    <property type="evidence" value="ECO:0007669"/>
    <property type="project" value="UniProtKB-KW"/>
</dbReference>
<dbReference type="Gene3D" id="3.90.520.10">
    <property type="entry name" value="SMAD MH1 domain"/>
    <property type="match status" value="1"/>
</dbReference>
<dbReference type="GO" id="GO:0005737">
    <property type="term" value="C:cytoplasm"/>
    <property type="evidence" value="ECO:0007669"/>
    <property type="project" value="UniProtKB-SubCell"/>
</dbReference>
<dbReference type="Pfam" id="PF03166">
    <property type="entry name" value="MH2"/>
    <property type="match status" value="1"/>
</dbReference>
<reference evidence="11" key="2">
    <citation type="submission" date="2020-10" db="UniProtKB">
        <authorList>
            <consortium name="WormBaseParasite"/>
        </authorList>
    </citation>
    <scope>IDENTIFICATION</scope>
</reference>
<dbReference type="GO" id="GO:0030154">
    <property type="term" value="P:cell differentiation"/>
    <property type="evidence" value="ECO:0007669"/>
    <property type="project" value="TreeGrafter"/>
</dbReference>
<dbReference type="InterPro" id="IPR003619">
    <property type="entry name" value="MAD_homology1_Dwarfin-type"/>
</dbReference>
<dbReference type="GO" id="GO:0060395">
    <property type="term" value="P:SMAD protein signal transduction"/>
    <property type="evidence" value="ECO:0007669"/>
    <property type="project" value="TreeGrafter"/>
</dbReference>
<evidence type="ECO:0000259" key="8">
    <source>
        <dbReference type="PROSITE" id="PS51075"/>
    </source>
</evidence>
<keyword evidence="10" id="KW-1185">Reference proteome</keyword>
<dbReference type="Pfam" id="PF03165">
    <property type="entry name" value="MH1"/>
    <property type="match status" value="1"/>
</dbReference>
<dbReference type="SMART" id="SM00524">
    <property type="entry name" value="DWB"/>
    <property type="match status" value="1"/>
</dbReference>
<keyword evidence="2" id="KW-0479">Metal-binding</keyword>
<reference evidence="10" key="1">
    <citation type="journal article" date="2013" name="Genetics">
        <title>The draft genome and transcriptome of Panagrellus redivivus are shaped by the harsh demands of a free-living lifestyle.</title>
        <authorList>
            <person name="Srinivasan J."/>
            <person name="Dillman A.R."/>
            <person name="Macchietto M.G."/>
            <person name="Heikkinen L."/>
            <person name="Lakso M."/>
            <person name="Fracchia K.M."/>
            <person name="Antoshechkin I."/>
            <person name="Mortazavi A."/>
            <person name="Wong G."/>
            <person name="Sternberg P.W."/>
        </authorList>
    </citation>
    <scope>NUCLEOTIDE SEQUENCE [LARGE SCALE GENOMIC DNA]</scope>
    <source>
        <strain evidence="10">MT8872</strain>
    </source>
</reference>
<proteinExistence type="inferred from homology"/>
<protein>
    <recommendedName>
        <fullName evidence="7">Mothers against decapentaplegic homolog</fullName>
        <shortName evidence="7">MAD homolog</shortName>
        <shortName evidence="7">Mothers against DPP homolog</shortName>
    </recommendedName>
    <alternativeName>
        <fullName evidence="7">SMAD family member</fullName>
    </alternativeName>
</protein>
<evidence type="ECO:0000256" key="1">
    <source>
        <dbReference type="ARBA" id="ARBA00005545"/>
    </source>
</evidence>
<dbReference type="InterPro" id="IPR017855">
    <property type="entry name" value="SMAD-like_dom_sf"/>
</dbReference>
<dbReference type="SUPFAM" id="SSF49879">
    <property type="entry name" value="SMAD/FHA domain"/>
    <property type="match status" value="1"/>
</dbReference>
<evidence type="ECO:0000256" key="6">
    <source>
        <dbReference type="ARBA" id="ARBA00023242"/>
    </source>
</evidence>
<evidence type="ECO:0000256" key="3">
    <source>
        <dbReference type="ARBA" id="ARBA00022833"/>
    </source>
</evidence>
<sequence>MTGHASTAVPTCQYPGPGNNFGVPDFCNSSNGTSQYYSNPNRDASLIQNNQNDYVFPTNSNPISSEHLQQAYYNNYISVNNSFYPMPVLDNGVPFYDTSTSFDIDSFNQQQQPFASFQPSINFNLIPKTEVQDDLWNSTDPNQASSSQMQSSDPCVQVVQVLSCYHQGGEDPDFVRKAIESLVKKLKDKRTELDALISAVTSGGKEQTSCVTIHRSLDGRLQVAGKKGVPHVVYARIWRWPNVSKNELQKMDCCRIAPEDPDLICVNPFHYERVVSSEYRNLDMSTLNNTQMPVDFSNILSMQSTTSACPMESLPVPLQHNMNTMGVQQNAPQFPSNIGTAATEHMISPRMHPIQHPHIQHSFSGEDPSFGLSQPQVMSTSPAASPMLTGAVLMYGASQQPNYVIQHNAREPPKLINNALPSFAHEEFNNVDEWNQSNPFHVNDDTPILYRYNKLRAMIAHAQQPMSESSLDLPDWCSITYYELDTQIGETFNVPAHQEEITIDGGMDPGGARLGRFCLGALSNVHRTEASERVRIGIGKGVKLRYHRDGSVFLECLSDTSVFVRSNYMDFENNMIYGSTVHKFSTGAVRKVFDLSWAHAEMLEQQSQQQAARHAYEQRAHAGGRSQPTVGALENSVIGVDDLRRVCCTIAISFVKGWGAGYNRKELKETPCWIEVQLHKSLQLLNNFLQP</sequence>
<name>A0A7E5A136_PANRE</name>
<dbReference type="GO" id="GO:0050793">
    <property type="term" value="P:regulation of developmental process"/>
    <property type="evidence" value="ECO:0007669"/>
    <property type="project" value="UniProtKB-ARBA"/>
</dbReference>
<dbReference type="GO" id="GO:0000978">
    <property type="term" value="F:RNA polymerase II cis-regulatory region sequence-specific DNA binding"/>
    <property type="evidence" value="ECO:0007669"/>
    <property type="project" value="TreeGrafter"/>
</dbReference>
<dbReference type="InterPro" id="IPR013019">
    <property type="entry name" value="MAD_homology_MH1"/>
</dbReference>
<dbReference type="InterPro" id="IPR008984">
    <property type="entry name" value="SMAD_FHA_dom_sf"/>
</dbReference>
<dbReference type="PROSITE" id="PS51075">
    <property type="entry name" value="MH1"/>
    <property type="match status" value="1"/>
</dbReference>
<keyword evidence="6 7" id="KW-0539">Nucleus</keyword>
<evidence type="ECO:0000313" key="11">
    <source>
        <dbReference type="WBParaSite" id="Pan_g7369.t1"/>
    </source>
</evidence>
<dbReference type="InterPro" id="IPR013790">
    <property type="entry name" value="Dwarfin"/>
</dbReference>
<accession>A0A7E5A136</accession>
<dbReference type="AlphaFoldDB" id="A0A7E5A136"/>
<dbReference type="GO" id="GO:0070411">
    <property type="term" value="F:I-SMAD binding"/>
    <property type="evidence" value="ECO:0007669"/>
    <property type="project" value="TreeGrafter"/>
</dbReference>
<dbReference type="CDD" id="cd10492">
    <property type="entry name" value="MH1_SMAD_4"/>
    <property type="match status" value="1"/>
</dbReference>
<dbReference type="PANTHER" id="PTHR13703:SF45">
    <property type="entry name" value="MOTHERS AGAINST DECAPENTAPLEGIC HOMOLOG"/>
    <property type="match status" value="1"/>
</dbReference>
<evidence type="ECO:0000256" key="2">
    <source>
        <dbReference type="ARBA" id="ARBA00022723"/>
    </source>
</evidence>
<dbReference type="GO" id="GO:0000981">
    <property type="term" value="F:DNA-binding transcription factor activity, RNA polymerase II-specific"/>
    <property type="evidence" value="ECO:0007669"/>
    <property type="project" value="TreeGrafter"/>
</dbReference>
<dbReference type="SMART" id="SM00523">
    <property type="entry name" value="DWA"/>
    <property type="match status" value="1"/>
</dbReference>
<dbReference type="Proteomes" id="UP000492821">
    <property type="component" value="Unassembled WGS sequence"/>
</dbReference>
<keyword evidence="7" id="KW-0963">Cytoplasm</keyword>
<evidence type="ECO:0000313" key="10">
    <source>
        <dbReference type="Proteomes" id="UP000492821"/>
    </source>
</evidence>
<evidence type="ECO:0000256" key="4">
    <source>
        <dbReference type="ARBA" id="ARBA00023015"/>
    </source>
</evidence>
<comment type="similarity">
    <text evidence="1 7">Belongs to the dwarfin/SMAD family.</text>
</comment>
<keyword evidence="3" id="KW-0862">Zinc</keyword>
<comment type="subcellular location">
    <subcellularLocation>
        <location evidence="7">Cytoplasm</location>
    </subcellularLocation>
    <subcellularLocation>
        <location evidence="7">Nucleus</location>
    </subcellularLocation>
</comment>
<dbReference type="PROSITE" id="PS51076">
    <property type="entry name" value="MH2"/>
    <property type="match status" value="1"/>
</dbReference>
<feature type="domain" description="MH1" evidence="8">
    <location>
        <begin position="157"/>
        <end position="280"/>
    </location>
</feature>
<keyword evidence="4 7" id="KW-0805">Transcription regulation</keyword>
<dbReference type="PANTHER" id="PTHR13703">
    <property type="entry name" value="SMAD"/>
    <property type="match status" value="1"/>
</dbReference>
<dbReference type="FunFam" id="2.60.200.10:FF:000002">
    <property type="entry name" value="Mothers against decapentaplegic homolog"/>
    <property type="match status" value="1"/>
</dbReference>
<evidence type="ECO:0000256" key="7">
    <source>
        <dbReference type="RuleBase" id="RU361195"/>
    </source>
</evidence>
<feature type="domain" description="MH2" evidence="9">
    <location>
        <begin position="476"/>
        <end position="691"/>
    </location>
</feature>
<dbReference type="GO" id="GO:0071144">
    <property type="term" value="C:heteromeric SMAD protein complex"/>
    <property type="evidence" value="ECO:0007669"/>
    <property type="project" value="TreeGrafter"/>
</dbReference>
<dbReference type="GO" id="GO:0009791">
    <property type="term" value="P:post-embryonic development"/>
    <property type="evidence" value="ECO:0007669"/>
    <property type="project" value="UniProtKB-ARBA"/>
</dbReference>
<dbReference type="InterPro" id="IPR001132">
    <property type="entry name" value="SMAD_dom_Dwarfin-type"/>
</dbReference>
<dbReference type="WBParaSite" id="Pan_g7369.t1">
    <property type="protein sequence ID" value="Pan_g7369.t1"/>
    <property type="gene ID" value="Pan_g7369"/>
</dbReference>
<dbReference type="SUPFAM" id="SSF56366">
    <property type="entry name" value="SMAD MH1 domain"/>
    <property type="match status" value="1"/>
</dbReference>